<gene>
    <name evidence="11" type="ORF">LITE_LOCUS10057</name>
</gene>
<evidence type="ECO:0000259" key="10">
    <source>
        <dbReference type="Pfam" id="PF14686"/>
    </source>
</evidence>
<dbReference type="EMBL" id="CAMGYJ010000004">
    <property type="protein sequence ID" value="CAI0398836.1"/>
    <property type="molecule type" value="Genomic_DNA"/>
</dbReference>
<dbReference type="SUPFAM" id="SSF49452">
    <property type="entry name" value="Starch-binding domain-like"/>
    <property type="match status" value="1"/>
</dbReference>
<dbReference type="PANTHER" id="PTHR32018:SF1">
    <property type="entry name" value="RHAMNOGALACTURONAN ENDOLYASE"/>
    <property type="match status" value="1"/>
</dbReference>
<evidence type="ECO:0000256" key="5">
    <source>
        <dbReference type="ARBA" id="ARBA00022525"/>
    </source>
</evidence>
<comment type="catalytic activity">
    <reaction evidence="1">
        <text>Endotype eliminative cleavage of L-alpha-rhamnopyranosyl-(1-&gt;4)-alpha-D-galactopyranosyluronic acid bonds of rhamnogalacturonan I domains in ramified hairy regions of pectin leaving L-rhamnopyranose at the reducing end and 4-deoxy-4,5-unsaturated D-galactopyranosyluronic acid at the non-reducing end.</text>
        <dbReference type="EC" id="4.2.2.23"/>
    </reaction>
</comment>
<dbReference type="Pfam" id="PF14686">
    <property type="entry name" value="fn3_3"/>
    <property type="match status" value="1"/>
</dbReference>
<dbReference type="InterPro" id="IPR011013">
    <property type="entry name" value="Gal_mutarotase_sf_dom"/>
</dbReference>
<reference evidence="11" key="1">
    <citation type="submission" date="2022-08" db="EMBL/GenBank/DDBJ databases">
        <authorList>
            <person name="Gutierrez-Valencia J."/>
        </authorList>
    </citation>
    <scope>NUCLEOTIDE SEQUENCE</scope>
</reference>
<feature type="domain" description="Rhamnogalacturonan lyase" evidence="9">
    <location>
        <begin position="478"/>
        <end position="667"/>
    </location>
</feature>
<evidence type="ECO:0000256" key="2">
    <source>
        <dbReference type="ARBA" id="ARBA00004613"/>
    </source>
</evidence>
<organism evidence="11 12">
    <name type="scientific">Linum tenue</name>
    <dbReference type="NCBI Taxonomy" id="586396"/>
    <lineage>
        <taxon>Eukaryota</taxon>
        <taxon>Viridiplantae</taxon>
        <taxon>Streptophyta</taxon>
        <taxon>Embryophyta</taxon>
        <taxon>Tracheophyta</taxon>
        <taxon>Spermatophyta</taxon>
        <taxon>Magnoliopsida</taxon>
        <taxon>eudicotyledons</taxon>
        <taxon>Gunneridae</taxon>
        <taxon>Pentapetalae</taxon>
        <taxon>rosids</taxon>
        <taxon>fabids</taxon>
        <taxon>Malpighiales</taxon>
        <taxon>Linaceae</taxon>
        <taxon>Linum</taxon>
    </lineage>
</organism>
<feature type="chain" id="PRO_5043998524" description="rhamnogalacturonan endolyase" evidence="8">
    <location>
        <begin position="29"/>
        <end position="681"/>
    </location>
</feature>
<name>A0AAV0IMP3_9ROSI</name>
<dbReference type="GO" id="GO:0102210">
    <property type="term" value="F:rhamnogalacturonan endolyase activity"/>
    <property type="evidence" value="ECO:0007669"/>
    <property type="project" value="UniProtKB-EC"/>
</dbReference>
<dbReference type="SUPFAM" id="SSF49785">
    <property type="entry name" value="Galactose-binding domain-like"/>
    <property type="match status" value="1"/>
</dbReference>
<dbReference type="Gene3D" id="2.70.98.10">
    <property type="match status" value="1"/>
</dbReference>
<keyword evidence="5" id="KW-0964">Secreted</keyword>
<dbReference type="Pfam" id="PF14683">
    <property type="entry name" value="CBM-like"/>
    <property type="match status" value="1"/>
</dbReference>
<comment type="similarity">
    <text evidence="3">Belongs to the polysaccharide lyase 4 family.</text>
</comment>
<dbReference type="InterPro" id="IPR051850">
    <property type="entry name" value="Polysacch_Lyase_4"/>
</dbReference>
<comment type="subcellular location">
    <subcellularLocation>
        <location evidence="2">Secreted</location>
    </subcellularLocation>
</comment>
<comment type="caution">
    <text evidence="11">The sequence shown here is derived from an EMBL/GenBank/DDBJ whole genome shotgun (WGS) entry which is preliminary data.</text>
</comment>
<accession>A0AAV0IMP3</accession>
<dbReference type="InterPro" id="IPR008979">
    <property type="entry name" value="Galactose-bd-like_sf"/>
</dbReference>
<dbReference type="CDD" id="cd10320">
    <property type="entry name" value="RGL4_N"/>
    <property type="match status" value="1"/>
</dbReference>
<feature type="signal peptide" evidence="8">
    <location>
        <begin position="1"/>
        <end position="28"/>
    </location>
</feature>
<dbReference type="Gene3D" id="2.60.120.260">
    <property type="entry name" value="Galactose-binding domain-like"/>
    <property type="match status" value="1"/>
</dbReference>
<keyword evidence="6 8" id="KW-0732">Signal</keyword>
<evidence type="ECO:0000259" key="9">
    <source>
        <dbReference type="Pfam" id="PF14683"/>
    </source>
</evidence>
<dbReference type="Pfam" id="PF06045">
    <property type="entry name" value="Rhamnogal_lyase"/>
    <property type="match status" value="1"/>
</dbReference>
<evidence type="ECO:0000256" key="6">
    <source>
        <dbReference type="ARBA" id="ARBA00022729"/>
    </source>
</evidence>
<dbReference type="Gene3D" id="2.60.40.1120">
    <property type="entry name" value="Carboxypeptidase-like, regulatory domain"/>
    <property type="match status" value="1"/>
</dbReference>
<keyword evidence="12" id="KW-1185">Reference proteome</keyword>
<dbReference type="InterPro" id="IPR010325">
    <property type="entry name" value="Rhamnogal_lyase"/>
</dbReference>
<evidence type="ECO:0000256" key="3">
    <source>
        <dbReference type="ARBA" id="ARBA00010418"/>
    </source>
</evidence>
<dbReference type="CDD" id="cd10317">
    <property type="entry name" value="RGL4_C"/>
    <property type="match status" value="1"/>
</dbReference>
<evidence type="ECO:0000313" key="12">
    <source>
        <dbReference type="Proteomes" id="UP001154282"/>
    </source>
</evidence>
<dbReference type="InterPro" id="IPR013784">
    <property type="entry name" value="Carb-bd-like_fold"/>
</dbReference>
<dbReference type="Proteomes" id="UP001154282">
    <property type="component" value="Unassembled WGS sequence"/>
</dbReference>
<evidence type="ECO:0000256" key="1">
    <source>
        <dbReference type="ARBA" id="ARBA00001324"/>
    </source>
</evidence>
<evidence type="ECO:0000256" key="8">
    <source>
        <dbReference type="SAM" id="SignalP"/>
    </source>
</evidence>
<dbReference type="PANTHER" id="PTHR32018">
    <property type="entry name" value="RHAMNOGALACTURONATE LYASE FAMILY PROTEIN"/>
    <property type="match status" value="1"/>
</dbReference>
<evidence type="ECO:0000256" key="7">
    <source>
        <dbReference type="ARBA" id="ARBA00023239"/>
    </source>
</evidence>
<sequence>MKISESFCPFYVVLCLLNIGLQLAGVFGHSDGPAPGGGVDASGGVKLTCDPKHVTIDNGIIQLTLASPIGRIVGLKYHGADNLLDSHEPKLWGAYFDVSYNVIPPRSGAGGLHRVEATKYTVITEKPDIVEVSFSAEWNPSLTDSVVPLNFDIRYIVRKGDSGFYTYVAVERLKDWPDMDMSLHVFVFRPNKQLFNYMAVSDEIQLVMPTEADRANGVTLAPREAVLMTNPVDPAFKGQVDDKYEYIQEQKDSKLKGWISDTSKIGFWLIQPSTEYMNGGPLKYDLSCHNGPTCVMVFTGEHVYGDDVDMVFKKGEGWNKVFGPFFTYVNSEQDRAGLWKDAKSQLEKETQLWPYCFIQHKDYTPAAQRGSVVGQLLVDDKYLSPTPKEACKAMVGLAAPGTTNEAWQSEAKGYNFWTEADEKGNFCIKNVRPGDYNLYGFVPGIVGSLRHPQLITVKPGNEINLGQVMFKPPRNGPTVWELGIPNRSAKEFFIPDPDPKALNKFWLDKPDQKFRQWGLWDRYPVYWPKEDVVFEVGRSNYSKDWCFAHFYRSDGKVWNPTTWQIIFDLPEVCTTGSYTIHIALAAAELTNTLVYVNNVNARREHYDTGTWGDDNAIARHGDHGFYRFFSGSLPSNLFVKGKNTIYLKQARSQTYMFAGVMYDYIRLEAPPPSSPAQPKEL</sequence>
<evidence type="ECO:0000313" key="11">
    <source>
        <dbReference type="EMBL" id="CAI0398836.1"/>
    </source>
</evidence>
<dbReference type="GO" id="GO:0030246">
    <property type="term" value="F:carbohydrate binding"/>
    <property type="evidence" value="ECO:0007669"/>
    <property type="project" value="InterPro"/>
</dbReference>
<proteinExistence type="inferred from homology"/>
<dbReference type="InterPro" id="IPR029411">
    <property type="entry name" value="RG-lyase_III"/>
</dbReference>
<evidence type="ECO:0000256" key="4">
    <source>
        <dbReference type="ARBA" id="ARBA00012437"/>
    </source>
</evidence>
<dbReference type="InterPro" id="IPR014718">
    <property type="entry name" value="GH-type_carb-bd"/>
</dbReference>
<dbReference type="InterPro" id="IPR029413">
    <property type="entry name" value="RG-lyase_II"/>
</dbReference>
<dbReference type="GO" id="GO:0005576">
    <property type="term" value="C:extracellular region"/>
    <property type="evidence" value="ECO:0007669"/>
    <property type="project" value="UniProtKB-SubCell"/>
</dbReference>
<protein>
    <recommendedName>
        <fullName evidence="4">rhamnogalacturonan endolyase</fullName>
        <ecNumber evidence="4">4.2.2.23</ecNumber>
    </recommendedName>
</protein>
<dbReference type="EC" id="4.2.2.23" evidence="4"/>
<keyword evidence="7" id="KW-0456">Lyase</keyword>
<dbReference type="AlphaFoldDB" id="A0AAV0IMP3"/>
<dbReference type="SUPFAM" id="SSF74650">
    <property type="entry name" value="Galactose mutarotase-like"/>
    <property type="match status" value="1"/>
</dbReference>
<dbReference type="CDD" id="cd10316">
    <property type="entry name" value="RGL4_M"/>
    <property type="match status" value="1"/>
</dbReference>
<feature type="domain" description="Rhamnogalacturonan lyase" evidence="10">
    <location>
        <begin position="392"/>
        <end position="465"/>
    </location>
</feature>
<dbReference type="GO" id="GO:0005975">
    <property type="term" value="P:carbohydrate metabolic process"/>
    <property type="evidence" value="ECO:0007669"/>
    <property type="project" value="InterPro"/>
</dbReference>